<protein>
    <recommendedName>
        <fullName evidence="4">Haloacid dehalogenase</fullName>
    </recommendedName>
</protein>
<dbReference type="PANTHER" id="PTHR43316">
    <property type="entry name" value="HYDROLASE, HALOACID DELAHOGENASE-RELATED"/>
    <property type="match status" value="1"/>
</dbReference>
<name>A0A1F7IGH1_9BACT</name>
<dbReference type="InterPro" id="IPR051540">
    <property type="entry name" value="S-2-haloacid_dehalogenase"/>
</dbReference>
<dbReference type="Gene3D" id="1.10.150.520">
    <property type="match status" value="1"/>
</dbReference>
<dbReference type="PRINTS" id="PR00413">
    <property type="entry name" value="HADHALOGNASE"/>
</dbReference>
<reference evidence="2 3" key="1">
    <citation type="journal article" date="2016" name="Nat. Commun.">
        <title>Thousands of microbial genomes shed light on interconnected biogeochemical processes in an aquifer system.</title>
        <authorList>
            <person name="Anantharaman K."/>
            <person name="Brown C.T."/>
            <person name="Hug L.A."/>
            <person name="Sharon I."/>
            <person name="Castelle C.J."/>
            <person name="Probst A.J."/>
            <person name="Thomas B.C."/>
            <person name="Singh A."/>
            <person name="Wilkins M.J."/>
            <person name="Karaoz U."/>
            <person name="Brodie E.L."/>
            <person name="Williams K.H."/>
            <person name="Hubbard S.S."/>
            <person name="Banfield J.F."/>
        </authorList>
    </citation>
    <scope>NUCLEOTIDE SEQUENCE [LARGE SCALE GENOMIC DNA]</scope>
</reference>
<dbReference type="NCBIfam" id="TIGR01549">
    <property type="entry name" value="HAD-SF-IA-v1"/>
    <property type="match status" value="1"/>
</dbReference>
<dbReference type="SFLD" id="SFLDS00003">
    <property type="entry name" value="Haloacid_Dehalogenase"/>
    <property type="match status" value="1"/>
</dbReference>
<proteinExistence type="predicted"/>
<dbReference type="InterPro" id="IPR023214">
    <property type="entry name" value="HAD_sf"/>
</dbReference>
<evidence type="ECO:0000313" key="3">
    <source>
        <dbReference type="Proteomes" id="UP000177698"/>
    </source>
</evidence>
<dbReference type="InterPro" id="IPR036412">
    <property type="entry name" value="HAD-like_sf"/>
</dbReference>
<accession>A0A1F7IGH1</accession>
<dbReference type="STRING" id="1802056.A2954_01230"/>
<sequence>MKNYKIKAVCFDMWGTLCESGGSEQWNELQNNLGAKKIERKIFVRQGERNLLLFSGSLLDGIKNLAKEFKLNTNKTQIEKAYKTWYGHVQRSKPYPETINVLEKLKHAKIRMCIISNTDSESFYFKIKQYRLGRFFERSFISSKLGYLKPNPKIFQKVQNYLNLPKNQIVMIDDSLYHGVISARKFGWNSLWVARGKEGQDRLRIEDLTGIFEYL</sequence>
<dbReference type="NCBIfam" id="TIGR01509">
    <property type="entry name" value="HAD-SF-IA-v3"/>
    <property type="match status" value="1"/>
</dbReference>
<evidence type="ECO:0008006" key="4">
    <source>
        <dbReference type="Google" id="ProtNLM"/>
    </source>
</evidence>
<dbReference type="SFLD" id="SFLDG01129">
    <property type="entry name" value="C1.5:_HAD__Beta-PGM__Phosphata"/>
    <property type="match status" value="1"/>
</dbReference>
<dbReference type="PANTHER" id="PTHR43316:SF3">
    <property type="entry name" value="HALOACID DEHALOGENASE, TYPE II (AFU_ORTHOLOGUE AFUA_2G07750)-RELATED"/>
    <property type="match status" value="1"/>
</dbReference>
<dbReference type="GO" id="GO:0016787">
    <property type="term" value="F:hydrolase activity"/>
    <property type="evidence" value="ECO:0007669"/>
    <property type="project" value="UniProtKB-KW"/>
</dbReference>
<gene>
    <name evidence="2" type="ORF">A2954_01230</name>
</gene>
<dbReference type="SUPFAM" id="SSF56784">
    <property type="entry name" value="HAD-like"/>
    <property type="match status" value="1"/>
</dbReference>
<organism evidence="2 3">
    <name type="scientific">Candidatus Roizmanbacteria bacterium RIFCSPLOWO2_01_FULL_37_12</name>
    <dbReference type="NCBI Taxonomy" id="1802056"/>
    <lineage>
        <taxon>Bacteria</taxon>
        <taxon>Candidatus Roizmaniibacteriota</taxon>
    </lineage>
</organism>
<dbReference type="Gene3D" id="3.40.50.1000">
    <property type="entry name" value="HAD superfamily/HAD-like"/>
    <property type="match status" value="1"/>
</dbReference>
<dbReference type="InterPro" id="IPR006439">
    <property type="entry name" value="HAD-SF_hydro_IA"/>
</dbReference>
<evidence type="ECO:0000313" key="2">
    <source>
        <dbReference type="EMBL" id="OGK42448.1"/>
    </source>
</evidence>
<dbReference type="EMBL" id="MGAG01000002">
    <property type="protein sequence ID" value="OGK42448.1"/>
    <property type="molecule type" value="Genomic_DNA"/>
</dbReference>
<evidence type="ECO:0000256" key="1">
    <source>
        <dbReference type="ARBA" id="ARBA00022801"/>
    </source>
</evidence>
<dbReference type="Proteomes" id="UP000177698">
    <property type="component" value="Unassembled WGS sequence"/>
</dbReference>
<keyword evidence="1" id="KW-0378">Hydrolase</keyword>
<dbReference type="AlphaFoldDB" id="A0A1F7IGH1"/>
<dbReference type="Pfam" id="PF00702">
    <property type="entry name" value="Hydrolase"/>
    <property type="match status" value="1"/>
</dbReference>
<comment type="caution">
    <text evidence="2">The sequence shown here is derived from an EMBL/GenBank/DDBJ whole genome shotgun (WGS) entry which is preliminary data.</text>
</comment>